<dbReference type="EMBL" id="BSBI01000026">
    <property type="protein sequence ID" value="GLF99884.1"/>
    <property type="molecule type" value="Genomic_DNA"/>
</dbReference>
<dbReference type="SUPFAM" id="SSF51556">
    <property type="entry name" value="Metallo-dependent hydrolases"/>
    <property type="match status" value="1"/>
</dbReference>
<dbReference type="InterPro" id="IPR032466">
    <property type="entry name" value="Metal_Hydrolase"/>
</dbReference>
<dbReference type="InterPro" id="IPR011059">
    <property type="entry name" value="Metal-dep_hydrolase_composite"/>
</dbReference>
<dbReference type="InterPro" id="IPR050378">
    <property type="entry name" value="Metallo-dep_Hydrolases_sf"/>
</dbReference>
<dbReference type="Proteomes" id="UP001291653">
    <property type="component" value="Unassembled WGS sequence"/>
</dbReference>
<reference evidence="2 3" key="1">
    <citation type="submission" date="2022-10" db="EMBL/GenBank/DDBJ databases">
        <title>Draft genome sequence of Streptomyces sp. YSPA8.</title>
        <authorList>
            <person name="Moriuchi R."/>
            <person name="Dohra H."/>
            <person name="Yamamura H."/>
            <person name="Kodani S."/>
        </authorList>
    </citation>
    <scope>NUCLEOTIDE SEQUENCE [LARGE SCALE GENOMIC DNA]</scope>
    <source>
        <strain evidence="2 3">YSPA8</strain>
    </source>
</reference>
<comment type="caution">
    <text evidence="2">The sequence shown here is derived from an EMBL/GenBank/DDBJ whole genome shotgun (WGS) entry which is preliminary data.</text>
</comment>
<proteinExistence type="predicted"/>
<accession>A0ABQ5PBA9</accession>
<dbReference type="Gene3D" id="3.20.20.140">
    <property type="entry name" value="Metal-dependent hydrolases"/>
    <property type="match status" value="1"/>
</dbReference>
<dbReference type="SUPFAM" id="SSF51338">
    <property type="entry name" value="Composite domain of metallo-dependent hydrolases"/>
    <property type="match status" value="1"/>
</dbReference>
<name>A0ABQ5PBA9_9ACTN</name>
<keyword evidence="3" id="KW-1185">Reference proteome</keyword>
<evidence type="ECO:0000313" key="3">
    <source>
        <dbReference type="Proteomes" id="UP001291653"/>
    </source>
</evidence>
<dbReference type="PANTHER" id="PTHR11647">
    <property type="entry name" value="HYDRANTOINASE/DIHYDROPYRIMIDINASE FAMILY MEMBER"/>
    <property type="match status" value="1"/>
</dbReference>
<evidence type="ECO:0000259" key="1">
    <source>
        <dbReference type="Pfam" id="PF07969"/>
    </source>
</evidence>
<evidence type="ECO:0000313" key="2">
    <source>
        <dbReference type="EMBL" id="GLF99884.1"/>
    </source>
</evidence>
<dbReference type="Pfam" id="PF07969">
    <property type="entry name" value="Amidohydro_3"/>
    <property type="match status" value="1"/>
</dbReference>
<dbReference type="Gene3D" id="2.30.40.10">
    <property type="entry name" value="Urease, subunit C, domain 1"/>
    <property type="match status" value="1"/>
</dbReference>
<dbReference type="Gene3D" id="3.30.1490.130">
    <property type="entry name" value="D-aminoacylase. Domain 3"/>
    <property type="match status" value="1"/>
</dbReference>
<feature type="domain" description="Amidohydrolase 3" evidence="1">
    <location>
        <begin position="63"/>
        <end position="544"/>
    </location>
</feature>
<dbReference type="PANTHER" id="PTHR11647:SF1">
    <property type="entry name" value="COLLAPSIN RESPONSE MEDIATOR PROTEIN"/>
    <property type="match status" value="1"/>
</dbReference>
<dbReference type="CDD" id="cd01297">
    <property type="entry name" value="D-aminoacylase"/>
    <property type="match status" value="1"/>
</dbReference>
<dbReference type="InterPro" id="IPR013108">
    <property type="entry name" value="Amidohydro_3"/>
</dbReference>
<sequence length="562" mass="59008">MRGPLPRTPAPAVRRPAYDLLLRGGVLVDGTGAPGRAADIAVAGGRVTVLPPGTRDGGAVAADVIDVAGRVVAPGFIDVHTHSDALAAHHGDHGDHGDHRGDEDDLAALRLAPLLQGVTTEIAGNCGSSLFPALPERLPGLAEHVRVTFGLGRVPPAEDFEGFAAGQDPARRRTHIASLVGHGTLRAGVMGFADRPATGAELRAMCALLDRSLAQGAAGLSTGLIYPPGGYADTGELVALARVAARHGKPYVTHLRDEMSQVETALEEALEIARRSGAPLQISHHKTAGRHGWGATLRTLPRLERARADGIDVLCDVYPYTAGSTVLHALLPPWVNEGGIRALLERLPVPEVRDRIRRSIAEGVDGWENTVGNGGWDLISVAAAPRHPAAAGRRIADLAHARGVDPVEYVCDLLLAEGGEVTIISHSMREDDVRRVLASPLAMIGSDGVPKPGRPHPRWAGSFARVLGHYGRDRGLFTLEDAVHRMTGRPARRFGLAGRGTVRDGAHADLVVLDPDTVCDGATFDQPLLAPEGIGTVVVAGRVAVRDGRPTGECAGEVVRVP</sequence>
<gene>
    <name evidence="2" type="ORF">SYYSPA8_36325</name>
</gene>
<dbReference type="InterPro" id="IPR023100">
    <property type="entry name" value="D-aminoacylase_insert_dom_sf"/>
</dbReference>
<organism evidence="2 3">
    <name type="scientific">Streptomyces yaizuensis</name>
    <dbReference type="NCBI Taxonomy" id="2989713"/>
    <lineage>
        <taxon>Bacteria</taxon>
        <taxon>Bacillati</taxon>
        <taxon>Actinomycetota</taxon>
        <taxon>Actinomycetes</taxon>
        <taxon>Kitasatosporales</taxon>
        <taxon>Streptomycetaceae</taxon>
        <taxon>Streptomyces</taxon>
    </lineage>
</organism>
<protein>
    <submittedName>
        <fullName evidence="2">D-aminoacylase</fullName>
    </submittedName>
</protein>
<dbReference type="RefSeq" id="WP_323451813.1">
    <property type="nucleotide sequence ID" value="NZ_BSBI01000026.1"/>
</dbReference>